<name>A0ABW8Z082_9FLAO</name>
<dbReference type="Proteomes" id="UP001629156">
    <property type="component" value="Unassembled WGS sequence"/>
</dbReference>
<organism evidence="2 3">
    <name type="scientific">Flavobacterium rhizosphaerae</name>
    <dbReference type="NCBI Taxonomy" id="3163298"/>
    <lineage>
        <taxon>Bacteria</taxon>
        <taxon>Pseudomonadati</taxon>
        <taxon>Bacteroidota</taxon>
        <taxon>Flavobacteriia</taxon>
        <taxon>Flavobacteriales</taxon>
        <taxon>Flavobacteriaceae</taxon>
        <taxon>Flavobacterium</taxon>
    </lineage>
</organism>
<feature type="region of interest" description="Disordered" evidence="1">
    <location>
        <begin position="55"/>
        <end position="86"/>
    </location>
</feature>
<evidence type="ECO:0000313" key="2">
    <source>
        <dbReference type="EMBL" id="MFL9844805.1"/>
    </source>
</evidence>
<keyword evidence="3" id="KW-1185">Reference proteome</keyword>
<dbReference type="RefSeq" id="WP_408085060.1">
    <property type="nucleotide sequence ID" value="NZ_JBELPZ010000009.1"/>
</dbReference>
<feature type="compositionally biased region" description="Basic and acidic residues" evidence="1">
    <location>
        <begin position="77"/>
        <end position="86"/>
    </location>
</feature>
<gene>
    <name evidence="2" type="ORF">ABS766_10290</name>
</gene>
<proteinExistence type="predicted"/>
<dbReference type="EMBL" id="JBELPZ010000009">
    <property type="protein sequence ID" value="MFL9844805.1"/>
    <property type="molecule type" value="Genomic_DNA"/>
</dbReference>
<protein>
    <submittedName>
        <fullName evidence="2">Uncharacterized protein</fullName>
    </submittedName>
</protein>
<sequence length="86" mass="9528">MAITTTLRTGRDDAGAVKTLSHTFDSYLPYDDPAFINPAELATFPKVAKPSGELHGHDSHFVNRRTPVRDGSYITRTDNHPAGRYI</sequence>
<evidence type="ECO:0000256" key="1">
    <source>
        <dbReference type="SAM" id="MobiDB-lite"/>
    </source>
</evidence>
<reference evidence="2 3" key="1">
    <citation type="submission" date="2024-06" db="EMBL/GenBank/DDBJ databases">
        <authorList>
            <person name="Kaempfer P."/>
            <person name="Viver T."/>
        </authorList>
    </citation>
    <scope>NUCLEOTIDE SEQUENCE [LARGE SCALE GENOMIC DNA]</scope>
    <source>
        <strain evidence="2 3">ST-119</strain>
    </source>
</reference>
<comment type="caution">
    <text evidence="2">The sequence shown here is derived from an EMBL/GenBank/DDBJ whole genome shotgun (WGS) entry which is preliminary data.</text>
</comment>
<evidence type="ECO:0000313" key="3">
    <source>
        <dbReference type="Proteomes" id="UP001629156"/>
    </source>
</evidence>
<accession>A0ABW8Z082</accession>